<dbReference type="EMBL" id="PZZP01000001">
    <property type="protein sequence ID" value="PTM59093.1"/>
    <property type="molecule type" value="Genomic_DNA"/>
</dbReference>
<keyword evidence="4" id="KW-1185">Reference proteome</keyword>
<feature type="domain" description="HTH cro/C1-type" evidence="2">
    <location>
        <begin position="6"/>
        <end position="60"/>
    </location>
</feature>
<protein>
    <submittedName>
        <fullName evidence="3">Helix-turn-helix protein</fullName>
    </submittedName>
</protein>
<dbReference type="GO" id="GO:0003677">
    <property type="term" value="F:DNA binding"/>
    <property type="evidence" value="ECO:0007669"/>
    <property type="project" value="UniProtKB-KW"/>
</dbReference>
<dbReference type="PANTHER" id="PTHR46558">
    <property type="entry name" value="TRACRIPTIONAL REGULATORY PROTEIN-RELATED-RELATED"/>
    <property type="match status" value="1"/>
</dbReference>
<dbReference type="Proteomes" id="UP000241639">
    <property type="component" value="Unassembled WGS sequence"/>
</dbReference>
<dbReference type="CDD" id="cd00093">
    <property type="entry name" value="HTH_XRE"/>
    <property type="match status" value="1"/>
</dbReference>
<sequence length="120" mass="13692">MFLDRLMELRKQRKWSIQDTADRLGIPKSTYAGYESGYRRPSLEALTAMADLFGTSLDYLMGRVDDPTFHSKETNPIELTNLQNGNLTVDGNPLSLAEIQHLIAFVRTKRELEKYENVPG</sequence>
<dbReference type="InterPro" id="IPR001387">
    <property type="entry name" value="Cro/C1-type_HTH"/>
</dbReference>
<evidence type="ECO:0000256" key="1">
    <source>
        <dbReference type="ARBA" id="ARBA00023125"/>
    </source>
</evidence>
<dbReference type="PANTHER" id="PTHR46558:SF14">
    <property type="entry name" value="HTH-TYPE TRANSCRIPTIONAL REGULATOR ANSR"/>
    <property type="match status" value="1"/>
</dbReference>
<evidence type="ECO:0000259" key="2">
    <source>
        <dbReference type="PROSITE" id="PS50943"/>
    </source>
</evidence>
<comment type="caution">
    <text evidence="3">The sequence shown here is derived from an EMBL/GenBank/DDBJ whole genome shotgun (WGS) entry which is preliminary data.</text>
</comment>
<evidence type="ECO:0000313" key="3">
    <source>
        <dbReference type="EMBL" id="PTM59093.1"/>
    </source>
</evidence>
<gene>
    <name evidence="3" type="ORF">C8J48_1695</name>
</gene>
<dbReference type="SUPFAM" id="SSF47413">
    <property type="entry name" value="lambda repressor-like DNA-binding domains"/>
    <property type="match status" value="1"/>
</dbReference>
<dbReference type="Pfam" id="PF01381">
    <property type="entry name" value="HTH_3"/>
    <property type="match status" value="1"/>
</dbReference>
<proteinExistence type="predicted"/>
<name>A0A2T4ZB23_9BACL</name>
<dbReference type="OrthoDB" id="8115576at2"/>
<keyword evidence="1" id="KW-0238">DNA-binding</keyword>
<accession>A0A2T4ZB23</accession>
<evidence type="ECO:0000313" key="4">
    <source>
        <dbReference type="Proteomes" id="UP000241639"/>
    </source>
</evidence>
<dbReference type="AlphaFoldDB" id="A0A2T4ZB23"/>
<dbReference type="SMART" id="SM00530">
    <property type="entry name" value="HTH_XRE"/>
    <property type="match status" value="1"/>
</dbReference>
<reference evidence="3 4" key="1">
    <citation type="submission" date="2018-04" db="EMBL/GenBank/DDBJ databases">
        <title>Genomic Encyclopedia of Archaeal and Bacterial Type Strains, Phase II (KMG-II): from individual species to whole genera.</title>
        <authorList>
            <person name="Goeker M."/>
        </authorList>
    </citation>
    <scope>NUCLEOTIDE SEQUENCE [LARGE SCALE GENOMIC DNA]</scope>
    <source>
        <strain evidence="3 4">DSM 45169</strain>
    </source>
</reference>
<organism evidence="3 4">
    <name type="scientific">Desmospora activa DSM 45169</name>
    <dbReference type="NCBI Taxonomy" id="1121389"/>
    <lineage>
        <taxon>Bacteria</taxon>
        <taxon>Bacillati</taxon>
        <taxon>Bacillota</taxon>
        <taxon>Bacilli</taxon>
        <taxon>Bacillales</taxon>
        <taxon>Thermoactinomycetaceae</taxon>
        <taxon>Desmospora</taxon>
    </lineage>
</organism>
<dbReference type="PROSITE" id="PS50943">
    <property type="entry name" value="HTH_CROC1"/>
    <property type="match status" value="1"/>
</dbReference>
<dbReference type="Gene3D" id="1.10.260.40">
    <property type="entry name" value="lambda repressor-like DNA-binding domains"/>
    <property type="match status" value="1"/>
</dbReference>
<dbReference type="InterPro" id="IPR010982">
    <property type="entry name" value="Lambda_DNA-bd_dom_sf"/>
</dbReference>
<dbReference type="RefSeq" id="WP_107725817.1">
    <property type="nucleotide sequence ID" value="NZ_PZZP01000001.1"/>
</dbReference>